<reference evidence="3" key="1">
    <citation type="submission" date="2016-10" db="EMBL/GenBank/DDBJ databases">
        <authorList>
            <person name="Varghese N."/>
            <person name="Submissions S."/>
        </authorList>
    </citation>
    <scope>NUCLEOTIDE SEQUENCE [LARGE SCALE GENOMIC DNA]</scope>
    <source>
        <strain evidence="3">DSM 45004</strain>
    </source>
</reference>
<dbReference type="AlphaFoldDB" id="A0A1I1ZWB8"/>
<keyword evidence="3" id="KW-1185">Reference proteome</keyword>
<organism evidence="2 3">
    <name type="scientific">Actinopolyspora alba</name>
    <dbReference type="NCBI Taxonomy" id="673379"/>
    <lineage>
        <taxon>Bacteria</taxon>
        <taxon>Bacillati</taxon>
        <taxon>Actinomycetota</taxon>
        <taxon>Actinomycetes</taxon>
        <taxon>Actinopolysporales</taxon>
        <taxon>Actinopolysporaceae</taxon>
        <taxon>Actinopolyspora</taxon>
        <taxon>Actinopolyspora alba group</taxon>
    </lineage>
</organism>
<dbReference type="EMBL" id="FOMZ01000011">
    <property type="protein sequence ID" value="SFE34923.1"/>
    <property type="molecule type" value="Genomic_DNA"/>
</dbReference>
<evidence type="ECO:0000313" key="3">
    <source>
        <dbReference type="Proteomes" id="UP000198716"/>
    </source>
</evidence>
<evidence type="ECO:0000313" key="2">
    <source>
        <dbReference type="EMBL" id="SFE34923.1"/>
    </source>
</evidence>
<feature type="region of interest" description="Disordered" evidence="1">
    <location>
        <begin position="1"/>
        <end position="43"/>
    </location>
</feature>
<name>A0A1I1ZWB8_9ACTN</name>
<evidence type="ECO:0000256" key="1">
    <source>
        <dbReference type="SAM" id="MobiDB-lite"/>
    </source>
</evidence>
<dbReference type="Proteomes" id="UP000198716">
    <property type="component" value="Unassembled WGS sequence"/>
</dbReference>
<dbReference type="RefSeq" id="WP_281243717.1">
    <property type="nucleotide sequence ID" value="NZ_FOMZ01000011.1"/>
</dbReference>
<sequence>MPDENAVEAALRNQRIEAPSRVYGPQEEPAVERRGGRRAGWGA</sequence>
<accession>A0A1I1ZWB8</accession>
<gene>
    <name evidence="2" type="ORF">SAMN04487819_111141</name>
</gene>
<protein>
    <submittedName>
        <fullName evidence="2">Uncharacterized protein</fullName>
    </submittedName>
</protein>
<proteinExistence type="predicted"/>